<dbReference type="AlphaFoldDB" id="A0A316WZD2"/>
<evidence type="ECO:0000313" key="2">
    <source>
        <dbReference type="Proteomes" id="UP000236413"/>
    </source>
</evidence>
<dbReference type="InterPro" id="IPR011006">
    <property type="entry name" value="CheY-like_superfamily"/>
</dbReference>
<dbReference type="Proteomes" id="UP000236413">
    <property type="component" value="Unassembled WGS sequence"/>
</dbReference>
<proteinExistence type="predicted"/>
<dbReference type="SUPFAM" id="SSF52172">
    <property type="entry name" value="CheY-like"/>
    <property type="match status" value="1"/>
</dbReference>
<dbReference type="EMBL" id="PPEG02000002">
    <property type="protein sequence ID" value="PWN63990.1"/>
    <property type="molecule type" value="Genomic_DNA"/>
</dbReference>
<name>A0A316WZD2_9FLAO</name>
<dbReference type="Gene3D" id="3.40.50.2300">
    <property type="match status" value="1"/>
</dbReference>
<evidence type="ECO:0008006" key="3">
    <source>
        <dbReference type="Google" id="ProtNLM"/>
    </source>
</evidence>
<sequence length="227" mass="26540">MDMHYKIGYIDEDTNQVKLYRRKLRDFGFEVVGYDFHKGITIEELMEQVYNSDIDLLMIDFRLNESNIVPFNGDAVEREIYEKKPLFPHIIFTNKADQAEPEVDDLKIIFDKEVVFPSDDESENPQTRRFIDTLTKSIEQYKRHISKRKDIISELLEKEQNVTLSTEEKNLLLSTQRELLSLDTLRISEVPESLTSVDSLDKIAKARQDAEAYIKSLLQKGSDERKG</sequence>
<reference evidence="1 2" key="1">
    <citation type="submission" date="2018-04" db="EMBL/GenBank/DDBJ databases">
        <title>Chryseobacterium oncorhynchi 701B-08T from rainbow trout, and Chryseobacterium viscerum 687B-08T from diseased fish.</title>
        <authorList>
            <person name="Jeong J.-J."/>
            <person name="Lee Y.J."/>
            <person name="Pathiraja D."/>
            <person name="Park B."/>
            <person name="Choi I.-G."/>
            <person name="Kim K.D."/>
        </authorList>
    </citation>
    <scope>NUCLEOTIDE SEQUENCE [LARGE SCALE GENOMIC DNA]</scope>
    <source>
        <strain evidence="1 2">687B-08</strain>
    </source>
</reference>
<accession>A0A316WZD2</accession>
<gene>
    <name evidence="1" type="ORF">C1634_005180</name>
</gene>
<evidence type="ECO:0000313" key="1">
    <source>
        <dbReference type="EMBL" id="PWN63990.1"/>
    </source>
</evidence>
<organism evidence="1 2">
    <name type="scientific">Chryseobacterium viscerum</name>
    <dbReference type="NCBI Taxonomy" id="1037377"/>
    <lineage>
        <taxon>Bacteria</taxon>
        <taxon>Pseudomonadati</taxon>
        <taxon>Bacteroidota</taxon>
        <taxon>Flavobacteriia</taxon>
        <taxon>Flavobacteriales</taxon>
        <taxon>Weeksellaceae</taxon>
        <taxon>Chryseobacterium group</taxon>
        <taxon>Chryseobacterium</taxon>
    </lineage>
</organism>
<protein>
    <recommendedName>
        <fullName evidence="3">Response regulator</fullName>
    </recommendedName>
</protein>
<comment type="caution">
    <text evidence="1">The sequence shown here is derived from an EMBL/GenBank/DDBJ whole genome shotgun (WGS) entry which is preliminary data.</text>
</comment>